<reference evidence="2 3" key="1">
    <citation type="journal article" date="2009" name="Biosci. Biotechnol. Biochem.">
        <title>WeGAS: a web-based microbial genome annotation system.</title>
        <authorList>
            <person name="Lee D."/>
            <person name="Seo H."/>
            <person name="Park C."/>
            <person name="Park K."/>
        </authorList>
    </citation>
    <scope>NUCLEOTIDE SEQUENCE [LARGE SCALE GENOMIC DNA]</scope>
    <source>
        <strain evidence="3">ATCC 49049 / DSM 4359 / NBRC 107923 / NS-E</strain>
    </source>
</reference>
<evidence type="ECO:0000313" key="3">
    <source>
        <dbReference type="Proteomes" id="UP000000445"/>
    </source>
</evidence>
<keyword evidence="1" id="KW-0472">Membrane</keyword>
<evidence type="ECO:0000313" key="2">
    <source>
        <dbReference type="EMBL" id="ACM22918.1"/>
    </source>
</evidence>
<evidence type="ECO:0000256" key="1">
    <source>
        <dbReference type="SAM" id="Phobius"/>
    </source>
</evidence>
<feature type="transmembrane region" description="Helical" evidence="1">
    <location>
        <begin position="33"/>
        <end position="55"/>
    </location>
</feature>
<organism evidence="2 3">
    <name type="scientific">Thermotoga neapolitana (strain ATCC 49049 / DSM 4359 / NBRC 107923 / NS-E)</name>
    <dbReference type="NCBI Taxonomy" id="309803"/>
    <lineage>
        <taxon>Bacteria</taxon>
        <taxon>Thermotogati</taxon>
        <taxon>Thermotogota</taxon>
        <taxon>Thermotogae</taxon>
        <taxon>Thermotogales</taxon>
        <taxon>Thermotogaceae</taxon>
        <taxon>Thermotoga</taxon>
    </lineage>
</organism>
<name>B9K7I6_THENN</name>
<keyword evidence="1" id="KW-1133">Transmembrane helix</keyword>
<feature type="transmembrane region" description="Helical" evidence="1">
    <location>
        <begin position="75"/>
        <end position="96"/>
    </location>
</feature>
<protein>
    <submittedName>
        <fullName evidence="2">Tetratricopeptide repeat family protein</fullName>
    </submittedName>
</protein>
<keyword evidence="3" id="KW-1185">Reference proteome</keyword>
<dbReference type="AlphaFoldDB" id="B9K7I6"/>
<sequence length="335" mass="38864">MSFIITQSPRLNLWVSPPPCITASFWKREKPGIVFLVAAIFACLSFLANLLVTVAVENISDSVLRRVLSIKSRLYVLPSISPIAPFLGMNSPSFTWKMDFRWYFSRNLWASSIPEATTFSVFRKTVALDVVFRRGKEAISRFPSSSLTCDERISRSFSTLSPHDFKHFENGSSGFFDDVFRKSNFETFCLKCQECIFQGVFLHVHTDGAFQWDEVSIREFLFQFVDHTHFCSYHKGLCRVFLRYLFHLTSASNVIGFVPDRFWTLWMDHYPGVRMFFLCNVNGVFTELMNRAVTIFGHGEDFLPCFLGHVLCQVSIWAKEDHIRFDFSYNLHRVC</sequence>
<keyword evidence="1" id="KW-0812">Transmembrane</keyword>
<dbReference type="KEGG" id="tna:CTN_0743"/>
<dbReference type="EMBL" id="CP000916">
    <property type="protein sequence ID" value="ACM22918.1"/>
    <property type="molecule type" value="Genomic_DNA"/>
</dbReference>
<proteinExistence type="predicted"/>
<dbReference type="Proteomes" id="UP000000445">
    <property type="component" value="Chromosome"/>
</dbReference>
<gene>
    <name evidence="2" type="ordered locus">CTN_0743</name>
</gene>
<dbReference type="HOGENOM" id="CLU_828840_0_0_0"/>
<accession>B9K7I6</accession>